<gene>
    <name evidence="1" type="ORF">PIB30_024170</name>
</gene>
<accession>A0ABU6YA45</accession>
<name>A0ABU6YA45_9FABA</name>
<dbReference type="EMBL" id="JASCZI010241741">
    <property type="protein sequence ID" value="MED6206144.1"/>
    <property type="molecule type" value="Genomic_DNA"/>
</dbReference>
<evidence type="ECO:0000313" key="1">
    <source>
        <dbReference type="EMBL" id="MED6206144.1"/>
    </source>
</evidence>
<organism evidence="1 2">
    <name type="scientific">Stylosanthes scabra</name>
    <dbReference type="NCBI Taxonomy" id="79078"/>
    <lineage>
        <taxon>Eukaryota</taxon>
        <taxon>Viridiplantae</taxon>
        <taxon>Streptophyta</taxon>
        <taxon>Embryophyta</taxon>
        <taxon>Tracheophyta</taxon>
        <taxon>Spermatophyta</taxon>
        <taxon>Magnoliopsida</taxon>
        <taxon>eudicotyledons</taxon>
        <taxon>Gunneridae</taxon>
        <taxon>Pentapetalae</taxon>
        <taxon>rosids</taxon>
        <taxon>fabids</taxon>
        <taxon>Fabales</taxon>
        <taxon>Fabaceae</taxon>
        <taxon>Papilionoideae</taxon>
        <taxon>50 kb inversion clade</taxon>
        <taxon>dalbergioids sensu lato</taxon>
        <taxon>Dalbergieae</taxon>
        <taxon>Pterocarpus clade</taxon>
        <taxon>Stylosanthes</taxon>
    </lineage>
</organism>
<sequence>MPDDYSIWNEVVSKGKRGAVIGLGSLGVHLSSKLGSKTCSIASEEDINIEQELNMWKEKAKEQEIINKEQKVKLDGVKHKLKKQGRQLKAQQKRIGSTEETLHALFEQLNLPLPSTLSTSLEDEVGGGFSEDNVVNN</sequence>
<evidence type="ECO:0000313" key="2">
    <source>
        <dbReference type="Proteomes" id="UP001341840"/>
    </source>
</evidence>
<dbReference type="Proteomes" id="UP001341840">
    <property type="component" value="Unassembled WGS sequence"/>
</dbReference>
<comment type="caution">
    <text evidence="1">The sequence shown here is derived from an EMBL/GenBank/DDBJ whole genome shotgun (WGS) entry which is preliminary data.</text>
</comment>
<protein>
    <submittedName>
        <fullName evidence="1">Uncharacterized protein</fullName>
    </submittedName>
</protein>
<proteinExistence type="predicted"/>
<reference evidence="1 2" key="1">
    <citation type="journal article" date="2023" name="Plants (Basel)">
        <title>Bridging the Gap: Combining Genomics and Transcriptomics Approaches to Understand Stylosanthes scabra, an Orphan Legume from the Brazilian Caatinga.</title>
        <authorList>
            <person name="Ferreira-Neto J.R.C."/>
            <person name="da Silva M.D."/>
            <person name="Binneck E."/>
            <person name="de Melo N.F."/>
            <person name="da Silva R.H."/>
            <person name="de Melo A.L.T.M."/>
            <person name="Pandolfi V."/>
            <person name="Bustamante F.O."/>
            <person name="Brasileiro-Vidal A.C."/>
            <person name="Benko-Iseppon A.M."/>
        </authorList>
    </citation>
    <scope>NUCLEOTIDE SEQUENCE [LARGE SCALE GENOMIC DNA]</scope>
    <source>
        <tissue evidence="1">Leaves</tissue>
    </source>
</reference>
<keyword evidence="2" id="KW-1185">Reference proteome</keyword>